<reference evidence="2" key="1">
    <citation type="submission" date="2022-04" db="EMBL/GenBank/DDBJ databases">
        <title>Roseomonas acroporae sp. nov., isolated from coral Acropora digitifera.</title>
        <authorList>
            <person name="Sun H."/>
        </authorList>
    </citation>
    <scope>NUCLEOTIDE SEQUENCE</scope>
    <source>
        <strain evidence="2">NAR14</strain>
    </source>
</reference>
<dbReference type="Proteomes" id="UP001139516">
    <property type="component" value="Unassembled WGS sequence"/>
</dbReference>
<dbReference type="EMBL" id="JALPRX010000047">
    <property type="protein sequence ID" value="MCK8785034.1"/>
    <property type="molecule type" value="Genomic_DNA"/>
</dbReference>
<keyword evidence="1" id="KW-0732">Signal</keyword>
<feature type="signal peptide" evidence="1">
    <location>
        <begin position="1"/>
        <end position="22"/>
    </location>
</feature>
<evidence type="ECO:0000313" key="3">
    <source>
        <dbReference type="Proteomes" id="UP001139516"/>
    </source>
</evidence>
<keyword evidence="3" id="KW-1185">Reference proteome</keyword>
<gene>
    <name evidence="2" type="ORF">M0638_11630</name>
</gene>
<protein>
    <submittedName>
        <fullName evidence="2">DUF3108 domain-containing protein</fullName>
    </submittedName>
</protein>
<evidence type="ECO:0000313" key="2">
    <source>
        <dbReference type="EMBL" id="MCK8785034.1"/>
    </source>
</evidence>
<organism evidence="2 3">
    <name type="scientific">Roseomonas acroporae</name>
    <dbReference type="NCBI Taxonomy" id="2937791"/>
    <lineage>
        <taxon>Bacteria</taxon>
        <taxon>Pseudomonadati</taxon>
        <taxon>Pseudomonadota</taxon>
        <taxon>Alphaproteobacteria</taxon>
        <taxon>Acetobacterales</taxon>
        <taxon>Roseomonadaceae</taxon>
        <taxon>Roseomonas</taxon>
    </lineage>
</organism>
<dbReference type="AlphaFoldDB" id="A0A9X1Y6T7"/>
<dbReference type="Pfam" id="PF11306">
    <property type="entry name" value="DUF3108"/>
    <property type="match status" value="1"/>
</dbReference>
<name>A0A9X1Y6T7_9PROT</name>
<proteinExistence type="predicted"/>
<dbReference type="InterPro" id="IPR021457">
    <property type="entry name" value="DUF3108"/>
</dbReference>
<dbReference type="RefSeq" id="WP_248667158.1">
    <property type="nucleotide sequence ID" value="NZ_JALPRX010000047.1"/>
</dbReference>
<accession>A0A9X1Y6T7</accession>
<evidence type="ECO:0000256" key="1">
    <source>
        <dbReference type="SAM" id="SignalP"/>
    </source>
</evidence>
<feature type="chain" id="PRO_5040913689" evidence="1">
    <location>
        <begin position="23"/>
        <end position="267"/>
    </location>
</feature>
<comment type="caution">
    <text evidence="2">The sequence shown here is derived from an EMBL/GenBank/DDBJ whole genome shotgun (WGS) entry which is preliminary data.</text>
</comment>
<sequence length="267" mass="28481">MRRPLPLLLATLAALSAGPARGAGITLAYTVEAAGMTVMRIDAALDEDQAGYRLETLTSTRGVARLLASADLRSLAEGGWRDGRAAPRRYRTEGSWRGEARLTAIDFEAGPLPALRVLQPALEPERAPVPPERLRGTTDMLSALVGLARQAARTGRCDATLAVFDGRRRTEFAVRTTGVQRIAAGPWSGEALRCDYLSRVTDGQRRDAGDEAGEPRPGTVWFARPLPGAPLLPVRVEAPTRWFGTAVATLENAAAAAAAPPEPASRR</sequence>